<dbReference type="EMBL" id="FR823386">
    <property type="protein sequence ID" value="CBZ51563.1"/>
    <property type="molecule type" value="Genomic_DNA"/>
</dbReference>
<feature type="compositionally biased region" description="Basic and acidic residues" evidence="1">
    <location>
        <begin position="393"/>
        <end position="412"/>
    </location>
</feature>
<feature type="region of interest" description="Disordered" evidence="1">
    <location>
        <begin position="332"/>
        <end position="432"/>
    </location>
</feature>
<keyword evidence="4" id="KW-1185">Reference proteome</keyword>
<feature type="compositionally biased region" description="Pro residues" evidence="1">
    <location>
        <begin position="1"/>
        <end position="10"/>
    </location>
</feature>
<reference evidence="2" key="2">
    <citation type="submission" date="2011-03" db="EMBL/GenBank/DDBJ databases">
        <title>Comparative genomics and transcriptomics of Neospora caninum and Toxoplasma gondii.</title>
        <authorList>
            <person name="Reid A.J."/>
            <person name="Sohal A."/>
            <person name="Harris D."/>
            <person name="Quail M."/>
            <person name="Sanders M."/>
            <person name="Berriman M."/>
            <person name="Wastling J.M."/>
            <person name="Pain A."/>
        </authorList>
    </citation>
    <scope>NUCLEOTIDE SEQUENCE</scope>
    <source>
        <strain evidence="2">Liverpool</strain>
    </source>
</reference>
<evidence type="ECO:0000313" key="4">
    <source>
        <dbReference type="Proteomes" id="UP000007494"/>
    </source>
</evidence>
<reference evidence="3" key="4">
    <citation type="journal article" date="2015" name="PLoS ONE">
        <title>Comprehensive Evaluation of Toxoplasma gondii VEG and Neospora caninum LIV Genomes with Tachyzoite Stage Transcriptome and Proteome Defines Novel Transcript Features.</title>
        <authorList>
            <person name="Ramaprasad A."/>
            <person name="Mourier T."/>
            <person name="Naeem R."/>
            <person name="Malas T.B."/>
            <person name="Moussa E."/>
            <person name="Panigrahi A."/>
            <person name="Vermont S.J."/>
            <person name="Otto T.D."/>
            <person name="Wastling J."/>
            <person name="Pain A."/>
        </authorList>
    </citation>
    <scope>NUCLEOTIDE SEQUENCE</scope>
    <source>
        <strain evidence="3">Liverpool</strain>
    </source>
</reference>
<gene>
    <name evidence="3" type="ORF">BN1204_013560</name>
    <name evidence="2" type="ORF">NCLIV_013560</name>
</gene>
<feature type="region of interest" description="Disordered" evidence="1">
    <location>
        <begin position="588"/>
        <end position="613"/>
    </location>
</feature>
<feature type="region of interest" description="Disordered" evidence="1">
    <location>
        <begin position="1"/>
        <end position="166"/>
    </location>
</feature>
<dbReference type="Proteomes" id="UP000007494">
    <property type="component" value="Chromosome V"/>
</dbReference>
<dbReference type="RefSeq" id="XP_003881596.1">
    <property type="nucleotide sequence ID" value="XM_003881547.1"/>
</dbReference>
<dbReference type="eggNOG" id="ENOG502R0G0">
    <property type="taxonomic scope" value="Eukaryota"/>
</dbReference>
<feature type="compositionally biased region" description="Basic and acidic residues" evidence="1">
    <location>
        <begin position="213"/>
        <end position="223"/>
    </location>
</feature>
<evidence type="ECO:0000313" key="2">
    <source>
        <dbReference type="EMBL" id="CBZ51563.1"/>
    </source>
</evidence>
<sequence>MPSRGSPPAPAQRAMLKGKEHDHSGLSREREKAKKTGEAKEQARGSEEASKSLRKGGKLDEERRQKGDGKQKGSPTQGEEDGEAPRRGRKKRDDEKLAKNARKSEVGKNDRTHVSKDDHSSIPPSQEVPARKPAPRSREADERIQTAGKSCEMVQFSASRTPETPCRSAALLPLPVSPYSRSLPSSSSCASSLSCGLGLLSPAALVAIERRTGIPAHRHDAENRLPSARSKRAHSKEKERPGTGKSDLRTSGRKPPLIMSRRRGSPSSRPLPTSVAASSTSSSSSPLPVAAVSSAPSSSAASGSSSSGASCSVDPFRRNPALLSAAAFLATGGWDPLSDDDSGEELSSQSDDACSTSKGGEGRVSLSEDAAVSPRESRKEGNVWLSDAWGDPWSDHEGRGSSQKDWDKKADGTIRNARQQKAALNRGKRRKGWSPAEDRLGLSLLGDFPPALGSVYLQRAAGCASLSSQVGAGFSSFPSAFSCASSSSCSSSSSVSVAFSTPLREAFASLSVVSGAPDDPASMLGRRSEQKYGSSPSPPSRFPRAVSRHTASSAPFGSCAFDACVGSSAAYPPGSHVVASSLGRKSAVLPPPPSLPSPGEKESVVQPPPPPPCFAKQDAFRSPFCFGSSSRSATEERRPSSGVPPPPKLVENALSPPSLGPSAQDRFRQPALVVAPVSLQRHIENEAHHGRGLSFSTYPCPTPLDTGEAHPSLPPIASYPDEQGTISSRAFFSSVYPVIPSIALYGTEHYASCPPSFYEEDAAASLPPSTSSLVFPPQQKHIGKARPLPFSSSLRPSPLLPARSFFQEQEHEASRLTFVPSHASGKKGVSKDKCMQLFVVPCLSWCGGRYFSPHRCVSSAPSFDAFPVG</sequence>
<feature type="compositionally biased region" description="Basic and acidic residues" evidence="1">
    <location>
        <begin position="17"/>
        <end position="71"/>
    </location>
</feature>
<feature type="region of interest" description="Disordered" evidence="1">
    <location>
        <begin position="518"/>
        <end position="547"/>
    </location>
</feature>
<dbReference type="OMA" id="MQLFVVP"/>
<dbReference type="EMBL" id="LN714479">
    <property type="protein sequence ID" value="CEL65514.1"/>
    <property type="molecule type" value="Genomic_DNA"/>
</dbReference>
<evidence type="ECO:0000256" key="1">
    <source>
        <dbReference type="SAM" id="MobiDB-lite"/>
    </source>
</evidence>
<dbReference type="GeneID" id="13443872"/>
<dbReference type="OrthoDB" id="10355565at2759"/>
<name>F0VD48_NEOCL</name>
<accession>F0VD48</accession>
<proteinExistence type="predicted"/>
<protein>
    <submittedName>
        <fullName evidence="2">Uncharacterized protein</fullName>
    </submittedName>
</protein>
<reference evidence="2" key="1">
    <citation type="submission" date="2011-02" db="EMBL/GenBank/DDBJ databases">
        <authorList>
            <person name="Aslett M."/>
        </authorList>
    </citation>
    <scope>NUCLEOTIDE SEQUENCE</scope>
    <source>
        <strain evidence="2">Liverpool</strain>
    </source>
</reference>
<feature type="region of interest" description="Disordered" evidence="1">
    <location>
        <begin position="625"/>
        <end position="665"/>
    </location>
</feature>
<dbReference type="VEuPathDB" id="ToxoDB:NCLIV_013560"/>
<evidence type="ECO:0000313" key="3">
    <source>
        <dbReference type="EMBL" id="CEL65514.1"/>
    </source>
</evidence>
<reference evidence="4" key="3">
    <citation type="journal article" date="2012" name="PLoS Pathog.">
        <title>Comparative genomics of the apicomplexan parasites Toxoplasma gondii and Neospora caninum: Coccidia differing in host range and transmission strategy.</title>
        <authorList>
            <person name="Reid A.J."/>
            <person name="Vermont S.J."/>
            <person name="Cotton J.A."/>
            <person name="Harris D."/>
            <person name="Hill-Cawthorne G.A."/>
            <person name="Konen-Waisman S."/>
            <person name="Latham S.M."/>
            <person name="Mourier T."/>
            <person name="Norton R."/>
            <person name="Quail M.A."/>
            <person name="Sanders M."/>
            <person name="Shanmugam D."/>
            <person name="Sohal A."/>
            <person name="Wasmuth J.D."/>
            <person name="Brunk B."/>
            <person name="Grigg M.E."/>
            <person name="Howard J.C."/>
            <person name="Parkinson J."/>
            <person name="Roos D.S."/>
            <person name="Trees A.J."/>
            <person name="Berriman M."/>
            <person name="Pain A."/>
            <person name="Wastling J.M."/>
        </authorList>
    </citation>
    <scope>NUCLEOTIDE SEQUENCE [LARGE SCALE GENOMIC DNA]</scope>
    <source>
        <strain evidence="4">Liverpool</strain>
    </source>
</reference>
<dbReference type="InParanoid" id="F0VD48"/>
<feature type="compositionally biased region" description="Basic and acidic residues" evidence="1">
    <location>
        <begin position="236"/>
        <end position="250"/>
    </location>
</feature>
<organism evidence="2 4">
    <name type="scientific">Neospora caninum (strain Liverpool)</name>
    <dbReference type="NCBI Taxonomy" id="572307"/>
    <lineage>
        <taxon>Eukaryota</taxon>
        <taxon>Sar</taxon>
        <taxon>Alveolata</taxon>
        <taxon>Apicomplexa</taxon>
        <taxon>Conoidasida</taxon>
        <taxon>Coccidia</taxon>
        <taxon>Eucoccidiorida</taxon>
        <taxon>Eimeriorina</taxon>
        <taxon>Sarcocystidae</taxon>
        <taxon>Neospora</taxon>
    </lineage>
</organism>
<dbReference type="AlphaFoldDB" id="F0VD48"/>
<feature type="region of interest" description="Disordered" evidence="1">
    <location>
        <begin position="213"/>
        <end position="316"/>
    </location>
</feature>
<feature type="compositionally biased region" description="Low complexity" evidence="1">
    <location>
        <begin position="265"/>
        <end position="310"/>
    </location>
</feature>
<feature type="compositionally biased region" description="Basic and acidic residues" evidence="1">
    <location>
        <begin position="83"/>
        <end position="120"/>
    </location>
</feature>